<evidence type="ECO:0000256" key="2">
    <source>
        <dbReference type="ARBA" id="ARBA00010441"/>
    </source>
</evidence>
<dbReference type="PANTHER" id="PTHR14269:SF62">
    <property type="entry name" value="CDP-DIACYLGLYCEROL--GLYCEROL-3-PHOSPHATE 3-PHOSPHATIDYLTRANSFERASE 1, CHLOROPLASTIC"/>
    <property type="match status" value="1"/>
</dbReference>
<evidence type="ECO:0000256" key="7">
    <source>
        <dbReference type="ARBA" id="ARBA00023098"/>
    </source>
</evidence>
<name>A0ABW2Y3X3_9BIFI</name>
<comment type="similarity">
    <text evidence="2 11">Belongs to the CDP-alcohol phosphatidyltransferase class-I family.</text>
</comment>
<feature type="transmembrane region" description="Helical" evidence="12">
    <location>
        <begin position="149"/>
        <end position="167"/>
    </location>
</feature>
<dbReference type="InterPro" id="IPR000462">
    <property type="entry name" value="CDP-OH_P_trans"/>
</dbReference>
<keyword evidence="3" id="KW-0444">Lipid biosynthesis</keyword>
<dbReference type="InterPro" id="IPR043130">
    <property type="entry name" value="CDP-OH_PTrfase_TM_dom"/>
</dbReference>
<dbReference type="PIRSF" id="PIRSF000847">
    <property type="entry name" value="Phos_ph_gly_syn"/>
    <property type="match status" value="1"/>
</dbReference>
<evidence type="ECO:0000256" key="5">
    <source>
        <dbReference type="ARBA" id="ARBA00022692"/>
    </source>
</evidence>
<dbReference type="PANTHER" id="PTHR14269">
    <property type="entry name" value="CDP-DIACYLGLYCEROL--GLYCEROL-3-PHOSPHATE 3-PHOSPHATIDYLTRANSFERASE-RELATED"/>
    <property type="match status" value="1"/>
</dbReference>
<gene>
    <name evidence="13" type="ORF">ACFQY8_04285</name>
</gene>
<evidence type="ECO:0000313" key="13">
    <source>
        <dbReference type="EMBL" id="MFD0704963.1"/>
    </source>
</evidence>
<dbReference type="Pfam" id="PF01066">
    <property type="entry name" value="CDP-OH_P_transf"/>
    <property type="match status" value="1"/>
</dbReference>
<evidence type="ECO:0000256" key="9">
    <source>
        <dbReference type="ARBA" id="ARBA00023209"/>
    </source>
</evidence>
<protein>
    <submittedName>
        <fullName evidence="13">CDP-alcohol phosphatidyltransferase family protein</fullName>
    </submittedName>
</protein>
<feature type="transmembrane region" description="Helical" evidence="12">
    <location>
        <begin position="87"/>
        <end position="109"/>
    </location>
</feature>
<evidence type="ECO:0000256" key="12">
    <source>
        <dbReference type="SAM" id="Phobius"/>
    </source>
</evidence>
<keyword evidence="8 12" id="KW-0472">Membrane</keyword>
<dbReference type="Proteomes" id="UP001597036">
    <property type="component" value="Unassembled WGS sequence"/>
</dbReference>
<dbReference type="EMBL" id="JBHTHQ010000021">
    <property type="protein sequence ID" value="MFD0704963.1"/>
    <property type="molecule type" value="Genomic_DNA"/>
</dbReference>
<dbReference type="InterPro" id="IPR004570">
    <property type="entry name" value="Phosphatidylglycerol_P_synth"/>
</dbReference>
<evidence type="ECO:0000256" key="6">
    <source>
        <dbReference type="ARBA" id="ARBA00022989"/>
    </source>
</evidence>
<evidence type="ECO:0000256" key="3">
    <source>
        <dbReference type="ARBA" id="ARBA00022516"/>
    </source>
</evidence>
<feature type="transmembrane region" description="Helical" evidence="12">
    <location>
        <begin position="21"/>
        <end position="41"/>
    </location>
</feature>
<organism evidence="13 14">
    <name type="scientific">Alloscardovia venturai</name>
    <dbReference type="NCBI Taxonomy" id="1769421"/>
    <lineage>
        <taxon>Bacteria</taxon>
        <taxon>Bacillati</taxon>
        <taxon>Actinomycetota</taxon>
        <taxon>Actinomycetes</taxon>
        <taxon>Bifidobacteriales</taxon>
        <taxon>Bifidobacteriaceae</taxon>
        <taxon>Alloscardovia</taxon>
    </lineage>
</organism>
<evidence type="ECO:0000256" key="10">
    <source>
        <dbReference type="ARBA" id="ARBA00023264"/>
    </source>
</evidence>
<feature type="transmembrane region" description="Helical" evidence="12">
    <location>
        <begin position="47"/>
        <end position="66"/>
    </location>
</feature>
<keyword evidence="4 11" id="KW-0808">Transferase</keyword>
<comment type="caution">
    <text evidence="13">The sequence shown here is derived from an EMBL/GenBank/DDBJ whole genome shotgun (WGS) entry which is preliminary data.</text>
</comment>
<dbReference type="PROSITE" id="PS00379">
    <property type="entry name" value="CDP_ALCOHOL_P_TRANSF"/>
    <property type="match status" value="1"/>
</dbReference>
<dbReference type="InterPro" id="IPR050324">
    <property type="entry name" value="CDP-alcohol_PTase-I"/>
</dbReference>
<evidence type="ECO:0000256" key="8">
    <source>
        <dbReference type="ARBA" id="ARBA00023136"/>
    </source>
</evidence>
<dbReference type="Gene3D" id="1.20.120.1760">
    <property type="match status" value="1"/>
</dbReference>
<evidence type="ECO:0000313" key="14">
    <source>
        <dbReference type="Proteomes" id="UP001597036"/>
    </source>
</evidence>
<feature type="transmembrane region" description="Helical" evidence="12">
    <location>
        <begin position="115"/>
        <end position="137"/>
    </location>
</feature>
<proteinExistence type="inferred from homology"/>
<keyword evidence="7" id="KW-0443">Lipid metabolism</keyword>
<comment type="subcellular location">
    <subcellularLocation>
        <location evidence="1">Membrane</location>
        <topology evidence="1">Multi-pass membrane protein</topology>
    </subcellularLocation>
</comment>
<keyword evidence="9" id="KW-0594">Phospholipid biosynthesis</keyword>
<dbReference type="RefSeq" id="WP_377938667.1">
    <property type="nucleotide sequence ID" value="NZ_JBHTHQ010000021.1"/>
</dbReference>
<evidence type="ECO:0000256" key="4">
    <source>
        <dbReference type="ARBA" id="ARBA00022679"/>
    </source>
</evidence>
<evidence type="ECO:0000256" key="11">
    <source>
        <dbReference type="RuleBase" id="RU003750"/>
    </source>
</evidence>
<keyword evidence="10" id="KW-1208">Phospholipid metabolism</keyword>
<feature type="transmembrane region" description="Helical" evidence="12">
    <location>
        <begin position="173"/>
        <end position="193"/>
    </location>
</feature>
<keyword evidence="14" id="KW-1185">Reference proteome</keyword>
<sequence length="207" mass="22621">MAEEELEKEALKLKPTNRIVTWPNLVSLFRLISIPFIAVLISHDYLLWGLVLLAFSALTDALDGFLARKLNQITKLGQILDPIADRLLIFCSILALGTSGFIPWWFLLVVGARDLMLGVVIIILAQFGYGPLPVHFVGKTATAMIMADIPLLMISGLGTAPIFGLLATAGTALAIWGVVMYWIAGIIYVRQAIGLVRGTLREQRAAH</sequence>
<accession>A0ABW2Y3X3</accession>
<keyword evidence="5 12" id="KW-0812">Transmembrane</keyword>
<reference evidence="14" key="1">
    <citation type="journal article" date="2019" name="Int. J. Syst. Evol. Microbiol.">
        <title>The Global Catalogue of Microorganisms (GCM) 10K type strain sequencing project: providing services to taxonomists for standard genome sequencing and annotation.</title>
        <authorList>
            <consortium name="The Broad Institute Genomics Platform"/>
            <consortium name="The Broad Institute Genome Sequencing Center for Infectious Disease"/>
            <person name="Wu L."/>
            <person name="Ma J."/>
        </authorList>
    </citation>
    <scope>NUCLEOTIDE SEQUENCE [LARGE SCALE GENOMIC DNA]</scope>
    <source>
        <strain evidence="14">CCM 8604</strain>
    </source>
</reference>
<dbReference type="InterPro" id="IPR048254">
    <property type="entry name" value="CDP_ALCOHOL_P_TRANSF_CS"/>
</dbReference>
<evidence type="ECO:0000256" key="1">
    <source>
        <dbReference type="ARBA" id="ARBA00004141"/>
    </source>
</evidence>
<keyword evidence="6 12" id="KW-1133">Transmembrane helix</keyword>